<feature type="compositionally biased region" description="Basic and acidic residues" evidence="1">
    <location>
        <begin position="284"/>
        <end position="300"/>
    </location>
</feature>
<feature type="compositionally biased region" description="Basic residues" evidence="1">
    <location>
        <begin position="241"/>
        <end position="259"/>
    </location>
</feature>
<protein>
    <submittedName>
        <fullName evidence="2">Uncharacterized protein</fullName>
    </submittedName>
</protein>
<gene>
    <name evidence="2" type="ORF">MCHLO_13129</name>
</gene>
<feature type="compositionally biased region" description="Basic residues" evidence="1">
    <location>
        <begin position="304"/>
        <end position="318"/>
    </location>
</feature>
<evidence type="ECO:0000256" key="1">
    <source>
        <dbReference type="SAM" id="MobiDB-lite"/>
    </source>
</evidence>
<accession>A0ABQ0LZJ1</accession>
<evidence type="ECO:0000313" key="2">
    <source>
        <dbReference type="EMBL" id="GAT56477.1"/>
    </source>
</evidence>
<name>A0ABQ0LZJ1_MYCCL</name>
<keyword evidence="3" id="KW-1185">Reference proteome</keyword>
<dbReference type="EMBL" id="DF849285">
    <property type="protein sequence ID" value="GAT56477.1"/>
    <property type="molecule type" value="Genomic_DNA"/>
</dbReference>
<proteinExistence type="predicted"/>
<sequence>MGALNSFQELRLETRSAPKAVGAIRCHPAYSPGPTILELRFNRFNSNVDFVLRLLLRNGAVEAWLSNRRGHSIPHESTVVFSKDTRKVSTAVPVKPATSYRLQWRSLQGHPVTAMATVVVASADTTDENAQVEPRKFFMVETDPETQTCASHTTKRNAQWFHTPSDAGGSVQLRIYMGREQSDTSSLVSADTDTDAGPPADSEPLVFQFTFVPQPSPPPSPPRNKGKRRRGSPPAPTAKAPKGKKQKLATKAGTGRRKKKVEEQADEARNEAEAGPSTAQAARPTKEELPNRDVDVEKQSKGTKSGRKSKRKSKEKTT</sequence>
<dbReference type="Proteomes" id="UP000815677">
    <property type="component" value="Unassembled WGS sequence"/>
</dbReference>
<feature type="compositionally biased region" description="Basic and acidic residues" evidence="1">
    <location>
        <begin position="260"/>
        <end position="272"/>
    </location>
</feature>
<organism evidence="2 3">
    <name type="scientific">Mycena chlorophos</name>
    <name type="common">Agaric fungus</name>
    <name type="synonym">Agaricus chlorophos</name>
    <dbReference type="NCBI Taxonomy" id="658473"/>
    <lineage>
        <taxon>Eukaryota</taxon>
        <taxon>Fungi</taxon>
        <taxon>Dikarya</taxon>
        <taxon>Basidiomycota</taxon>
        <taxon>Agaricomycotina</taxon>
        <taxon>Agaricomycetes</taxon>
        <taxon>Agaricomycetidae</taxon>
        <taxon>Agaricales</taxon>
        <taxon>Marasmiineae</taxon>
        <taxon>Mycenaceae</taxon>
        <taxon>Mycena</taxon>
    </lineage>
</organism>
<feature type="region of interest" description="Disordered" evidence="1">
    <location>
        <begin position="182"/>
        <end position="318"/>
    </location>
</feature>
<evidence type="ECO:0000313" key="3">
    <source>
        <dbReference type="Proteomes" id="UP000815677"/>
    </source>
</evidence>
<reference evidence="2" key="1">
    <citation type="submission" date="2014-09" db="EMBL/GenBank/DDBJ databases">
        <title>Genome sequence of the luminous mushroom Mycena chlorophos for searching fungal bioluminescence genes.</title>
        <authorList>
            <person name="Tanaka Y."/>
            <person name="Kasuga D."/>
            <person name="Oba Y."/>
            <person name="Hase S."/>
            <person name="Sato K."/>
            <person name="Oba Y."/>
            <person name="Sakakibara Y."/>
        </authorList>
    </citation>
    <scope>NUCLEOTIDE SEQUENCE</scope>
</reference>